<dbReference type="InterPro" id="IPR023298">
    <property type="entry name" value="ATPase_P-typ_TM_dom_sf"/>
</dbReference>
<dbReference type="SUPFAM" id="SSF81665">
    <property type="entry name" value="Calcium ATPase, transmembrane domain M"/>
    <property type="match status" value="1"/>
</dbReference>
<dbReference type="InterPro" id="IPR036412">
    <property type="entry name" value="HAD-like_sf"/>
</dbReference>
<feature type="region of interest" description="Disordered" evidence="9">
    <location>
        <begin position="611"/>
        <end position="641"/>
    </location>
</feature>
<evidence type="ECO:0000256" key="7">
    <source>
        <dbReference type="ARBA" id="ARBA00023136"/>
    </source>
</evidence>
<keyword evidence="4" id="KW-0067">ATP-binding</keyword>
<dbReference type="SFLD" id="SFLDS00003">
    <property type="entry name" value="Haloacid_Dehalogenase"/>
    <property type="match status" value="1"/>
</dbReference>
<evidence type="ECO:0000256" key="4">
    <source>
        <dbReference type="ARBA" id="ARBA00022840"/>
    </source>
</evidence>
<evidence type="ECO:0000313" key="11">
    <source>
        <dbReference type="EMBL" id="GII77816.1"/>
    </source>
</evidence>
<dbReference type="SUPFAM" id="SSF81653">
    <property type="entry name" value="Calcium ATPase, transduction domain A"/>
    <property type="match status" value="1"/>
</dbReference>
<dbReference type="RefSeq" id="WP_203984828.1">
    <property type="nucleotide sequence ID" value="NZ_BOOU01000041.1"/>
</dbReference>
<dbReference type="SFLD" id="SFLDG00002">
    <property type="entry name" value="C1.7:_P-type_atpase_like"/>
    <property type="match status" value="1"/>
</dbReference>
<dbReference type="InterPro" id="IPR006068">
    <property type="entry name" value="ATPase_P-typ_cation-transptr_C"/>
</dbReference>
<evidence type="ECO:0000256" key="1">
    <source>
        <dbReference type="ARBA" id="ARBA00004651"/>
    </source>
</evidence>
<dbReference type="SUPFAM" id="SSF56784">
    <property type="entry name" value="HAD-like"/>
    <property type="match status" value="1"/>
</dbReference>
<dbReference type="InterPro" id="IPR004014">
    <property type="entry name" value="ATPase_P-typ_cation-transptr_N"/>
</dbReference>
<keyword evidence="2" id="KW-0812">Transmembrane</keyword>
<feature type="domain" description="Cation-transporting P-type ATPase N-terminal" evidence="10">
    <location>
        <begin position="598"/>
        <end position="670"/>
    </location>
</feature>
<name>A0A919UY94_9ACTN</name>
<gene>
    <name evidence="11" type="primary">ctpI</name>
    <name evidence="11" type="ORF">Sru01_27980</name>
</gene>
<dbReference type="PANTHER" id="PTHR42861">
    <property type="entry name" value="CALCIUM-TRANSPORTING ATPASE"/>
    <property type="match status" value="1"/>
</dbReference>
<dbReference type="Pfam" id="PF00689">
    <property type="entry name" value="Cation_ATPase_C"/>
    <property type="match status" value="1"/>
</dbReference>
<dbReference type="GO" id="GO:0005524">
    <property type="term" value="F:ATP binding"/>
    <property type="evidence" value="ECO:0007669"/>
    <property type="project" value="UniProtKB-KW"/>
</dbReference>
<dbReference type="InterPro" id="IPR059000">
    <property type="entry name" value="ATPase_P-type_domA"/>
</dbReference>
<dbReference type="Pfam" id="PF13246">
    <property type="entry name" value="Cation_ATPase"/>
    <property type="match status" value="1"/>
</dbReference>
<evidence type="ECO:0000256" key="5">
    <source>
        <dbReference type="ARBA" id="ARBA00022967"/>
    </source>
</evidence>
<evidence type="ECO:0000256" key="6">
    <source>
        <dbReference type="ARBA" id="ARBA00022989"/>
    </source>
</evidence>
<dbReference type="SFLD" id="SFLDF00027">
    <property type="entry name" value="p-type_atpase"/>
    <property type="match status" value="1"/>
</dbReference>
<dbReference type="Gene3D" id="2.70.150.10">
    <property type="entry name" value="Calcium-transporting ATPase, cytoplasmic transduction domain A"/>
    <property type="match status" value="1"/>
</dbReference>
<dbReference type="Gene3D" id="3.40.50.1000">
    <property type="entry name" value="HAD superfamily/HAD-like"/>
    <property type="match status" value="1"/>
</dbReference>
<dbReference type="InterPro" id="IPR018303">
    <property type="entry name" value="ATPase_P-typ_P_site"/>
</dbReference>
<dbReference type="NCBIfam" id="TIGR01494">
    <property type="entry name" value="ATPase_P-type"/>
    <property type="match status" value="2"/>
</dbReference>
<dbReference type="PRINTS" id="PR00120">
    <property type="entry name" value="HATPASE"/>
</dbReference>
<reference evidence="11" key="1">
    <citation type="submission" date="2021-01" db="EMBL/GenBank/DDBJ databases">
        <title>Whole genome shotgun sequence of Sphaerisporangium rufum NBRC 109079.</title>
        <authorList>
            <person name="Komaki H."/>
            <person name="Tamura T."/>
        </authorList>
    </citation>
    <scope>NUCLEOTIDE SEQUENCE</scope>
    <source>
        <strain evidence="11">NBRC 109079</strain>
    </source>
</reference>
<keyword evidence="7" id="KW-0472">Membrane</keyword>
<dbReference type="SUPFAM" id="SSF81660">
    <property type="entry name" value="Metal cation-transporting ATPase, ATP-binding domain N"/>
    <property type="match status" value="1"/>
</dbReference>
<organism evidence="11 12">
    <name type="scientific">Sphaerisporangium rufum</name>
    <dbReference type="NCBI Taxonomy" id="1381558"/>
    <lineage>
        <taxon>Bacteria</taxon>
        <taxon>Bacillati</taxon>
        <taxon>Actinomycetota</taxon>
        <taxon>Actinomycetes</taxon>
        <taxon>Streptosporangiales</taxon>
        <taxon>Streptosporangiaceae</taxon>
        <taxon>Sphaerisporangium</taxon>
    </lineage>
</organism>
<accession>A0A919UY94</accession>
<dbReference type="Pfam" id="PF00122">
    <property type="entry name" value="E1-E2_ATPase"/>
    <property type="match status" value="1"/>
</dbReference>
<dbReference type="SMART" id="SM00831">
    <property type="entry name" value="Cation_ATPase_N"/>
    <property type="match status" value="1"/>
</dbReference>
<evidence type="ECO:0000256" key="3">
    <source>
        <dbReference type="ARBA" id="ARBA00022741"/>
    </source>
</evidence>
<protein>
    <submittedName>
        <fullName evidence="11">Haloacid dehalogenase</fullName>
    </submittedName>
</protein>
<dbReference type="InterPro" id="IPR023299">
    <property type="entry name" value="ATPase_P-typ_cyto_dom_N"/>
</dbReference>
<evidence type="ECO:0000256" key="8">
    <source>
        <dbReference type="ARBA" id="ARBA00049360"/>
    </source>
</evidence>
<keyword evidence="12" id="KW-1185">Reference proteome</keyword>
<dbReference type="EMBL" id="BOOU01000041">
    <property type="protein sequence ID" value="GII77816.1"/>
    <property type="molecule type" value="Genomic_DNA"/>
</dbReference>
<evidence type="ECO:0000256" key="9">
    <source>
        <dbReference type="SAM" id="MobiDB-lite"/>
    </source>
</evidence>
<feature type="compositionally biased region" description="Basic and acidic residues" evidence="9">
    <location>
        <begin position="623"/>
        <end position="636"/>
    </location>
</feature>
<comment type="catalytic activity">
    <reaction evidence="8">
        <text>ATP + H2O = ADP + phosphate + H(+)</text>
        <dbReference type="Rhea" id="RHEA:13065"/>
        <dbReference type="ChEBI" id="CHEBI:15377"/>
        <dbReference type="ChEBI" id="CHEBI:15378"/>
        <dbReference type="ChEBI" id="CHEBI:30616"/>
        <dbReference type="ChEBI" id="CHEBI:43474"/>
        <dbReference type="ChEBI" id="CHEBI:456216"/>
    </reaction>
</comment>
<evidence type="ECO:0000313" key="12">
    <source>
        <dbReference type="Proteomes" id="UP000655287"/>
    </source>
</evidence>
<dbReference type="Proteomes" id="UP000655287">
    <property type="component" value="Unassembled WGS sequence"/>
</dbReference>
<dbReference type="InterPro" id="IPR008250">
    <property type="entry name" value="ATPase_P-typ_transduc_dom_A_sf"/>
</dbReference>
<proteinExistence type="predicted"/>
<dbReference type="InterPro" id="IPR001757">
    <property type="entry name" value="P_typ_ATPase"/>
</dbReference>
<comment type="subcellular location">
    <subcellularLocation>
        <location evidence="1">Cell membrane</location>
        <topology evidence="1">Multi-pass membrane protein</topology>
    </subcellularLocation>
</comment>
<keyword evidence="6" id="KW-1133">Transmembrane helix</keyword>
<comment type="caution">
    <text evidence="11">The sequence shown here is derived from an EMBL/GenBank/DDBJ whole genome shotgun (WGS) entry which is preliminary data.</text>
</comment>
<dbReference type="Gene3D" id="3.40.1110.10">
    <property type="entry name" value="Calcium-transporting ATPase, cytoplasmic domain N"/>
    <property type="match status" value="1"/>
</dbReference>
<dbReference type="PROSITE" id="PS00154">
    <property type="entry name" value="ATPASE_E1_E2"/>
    <property type="match status" value="1"/>
</dbReference>
<dbReference type="InterPro" id="IPR023214">
    <property type="entry name" value="HAD_sf"/>
</dbReference>
<keyword evidence="5" id="KW-1278">Translocase</keyword>
<dbReference type="GO" id="GO:0016887">
    <property type="term" value="F:ATP hydrolysis activity"/>
    <property type="evidence" value="ECO:0007669"/>
    <property type="project" value="InterPro"/>
</dbReference>
<dbReference type="PRINTS" id="PR00119">
    <property type="entry name" value="CATATPASE"/>
</dbReference>
<evidence type="ECO:0000259" key="10">
    <source>
        <dbReference type="SMART" id="SM00831"/>
    </source>
</evidence>
<sequence>MFPLPDLRGPAAALTSLLPEAVRGLLPCPRQVHDCAGGLRVELRNIGGPGTERRARALEERLRGLPGVARAEVNGALGFVYVGCDRAEVDTGALVAAVEECDAEHEAGNRTSRHAKENRARALVELGAGIIGVGLTAAGQAFQLTRAPAALPALLQLAESTPRVRHELERRIGRPGADVFFATTRYAAQTLALRPFALFIDSLAAAGRLAEAVAGHQAWRAREEDFAARRGAYRYIRAAAAPRPVPLPYGPIERYADSVSIAALASYGVTALLSRDQERALATLIAGTPKAARLGRDAFVSAAGRAVAHRGGLVLDRDAMRSMDRLDTVVFDAETLTADSWTVHEVVPLPAATSIDPDELHARVYALLEGGDAAGRRVQDGWAAEPREMVPDQAAHWPEQGVRPFVVTFRGTPVAYAGLVPRLRSYAEALVEAAGRTCRVLVAGGDPTLAWRLGTGAPVGGGTRLPATVRALQAAGHGVVLVADRPRRGLREADLGIGVLLRPGRPPWDADVVGGPEAAYLTLACLGPARKASRRGMKVSAGGAALAGTVSLLGPAAGSVRRVQLAGDFISMVALAAGVWSGRDLGRDTMPHLDDGTPWHALPAQDVLERVSSSPAGLPAAEAARRRTADRRRREAPGPPSLLRATAEELANPLTPVLGAAAGVSAAIGSALDAVLIAGVMLVNGLIGGVQRQGADRALTRLADITAVPVRLRRPDGPCPATADDLVRGDVIELRAGDAVPADCRVIKARNLEVDESTLTGESGLVAKSPAPTAAPAVADRGSMVYQGTTVAAGFCLAVVVATGTATEAGRTAEQGKRVVAPPTGVELRLRALSRQIMPVAIGSGMLLLLTSLLRRSPLATALAPAVSLAVAAVPEGLPFIATVAELAAARRLSTRETLVRNPSTIEALGRVDVLCFDKTGTLTEGRITLRRVSDGRVDHPVDALPAGCRAILAAALRAGPQPDGERVIPHLTDRAVLEGAERARVTPAEGLAGWERIAELPFEPARGYHAVLGRTGGPDGGLLLSVKGAPEVVITRCTGMLSDGVVMPVDEEAVQSLGKEVDQLAQQGYRVLAVAERAASARQELDEARVADLTFLGFLALADPVRPTAARSVGRLVRAGVRVVMITGDHPSTAEAIGAELGVLNGLRIMTGPELDRIDDEALAGVLPQVSVFARVSPAHKARIVAGLQKAGKVVAVTGDGANDAPAIRLADVGVALGSHATPAARAAADVVVTDDRIETIVEAIVEGRAMWSSVRDALGVLLGGNLGEIAFTVGSNLLTGHNTLNARQLLLVNLLTDMVPALAIAVRPPAATSPEKLLNEGPEASLGAALTRDIYTRAATTAAAATGAWIFARLTGSERRADTVGLIGLVSAQLVQTLLVGGRDRTVIVAASISLGCLVAAVSAPGVSQVFGCRPVGPVGWTIGLGSGTLAALAGRWLSPGEDDVHQVFTEPSPTSGHLVTNDTNPV</sequence>
<dbReference type="GO" id="GO:0005886">
    <property type="term" value="C:plasma membrane"/>
    <property type="evidence" value="ECO:0007669"/>
    <property type="project" value="UniProtKB-SubCell"/>
</dbReference>
<dbReference type="InterPro" id="IPR044492">
    <property type="entry name" value="P_typ_ATPase_HD_dom"/>
</dbReference>
<keyword evidence="3" id="KW-0547">Nucleotide-binding</keyword>
<dbReference type="Gene3D" id="3.30.70.100">
    <property type="match status" value="1"/>
</dbReference>
<dbReference type="Gene3D" id="1.20.1110.10">
    <property type="entry name" value="Calcium-transporting ATPase, transmembrane domain"/>
    <property type="match status" value="1"/>
</dbReference>
<evidence type="ECO:0000256" key="2">
    <source>
        <dbReference type="ARBA" id="ARBA00022692"/>
    </source>
</evidence>